<dbReference type="InterPro" id="IPR006680">
    <property type="entry name" value="Amidohydro-rel"/>
</dbReference>
<gene>
    <name evidence="3" type="ORF">PAI11_14070</name>
</gene>
<accession>H0E3N5</accession>
<dbReference type="Gene3D" id="3.20.20.140">
    <property type="entry name" value="Metal-dependent hydrolases"/>
    <property type="match status" value="1"/>
</dbReference>
<dbReference type="Pfam" id="PF04909">
    <property type="entry name" value="Amidohydro_2"/>
    <property type="match status" value="1"/>
</dbReference>
<keyword evidence="4" id="KW-1185">Reference proteome</keyword>
<dbReference type="GO" id="GO:0016831">
    <property type="term" value="F:carboxy-lyase activity"/>
    <property type="evidence" value="ECO:0007669"/>
    <property type="project" value="InterPro"/>
</dbReference>
<comment type="caution">
    <text evidence="3">The sequence shown here is derived from an EMBL/GenBank/DDBJ whole genome shotgun (WGS) entry which is preliminary data.</text>
</comment>
<dbReference type="Proteomes" id="UP000005143">
    <property type="component" value="Unassembled WGS sequence"/>
</dbReference>
<name>H0E3N5_9ACTN</name>
<dbReference type="EMBL" id="AGUD01000075">
    <property type="protein sequence ID" value="EHN11708.1"/>
    <property type="molecule type" value="Genomic_DNA"/>
</dbReference>
<keyword evidence="1" id="KW-0456">Lyase</keyword>
<reference evidence="3 4" key="1">
    <citation type="journal article" date="2013" name="Biodegradation">
        <title>Quantitative proteomic analysis of ibuprofen-degrading Patulibacter sp. strain I11.</title>
        <authorList>
            <person name="Almeida B."/>
            <person name="Kjeldal H."/>
            <person name="Lolas I."/>
            <person name="Knudsen A.D."/>
            <person name="Carvalho G."/>
            <person name="Nielsen K.L."/>
            <person name="Barreto Crespo M.T."/>
            <person name="Stensballe A."/>
            <person name="Nielsen J.L."/>
        </authorList>
    </citation>
    <scope>NUCLEOTIDE SEQUENCE [LARGE SCALE GENOMIC DNA]</scope>
    <source>
        <strain evidence="3 4">I11</strain>
    </source>
</reference>
<organism evidence="3 4">
    <name type="scientific">Patulibacter medicamentivorans</name>
    <dbReference type="NCBI Taxonomy" id="1097667"/>
    <lineage>
        <taxon>Bacteria</taxon>
        <taxon>Bacillati</taxon>
        <taxon>Actinomycetota</taxon>
        <taxon>Thermoleophilia</taxon>
        <taxon>Solirubrobacterales</taxon>
        <taxon>Patulibacteraceae</taxon>
        <taxon>Patulibacter</taxon>
    </lineage>
</organism>
<dbReference type="InterPro" id="IPR032466">
    <property type="entry name" value="Metal_Hydrolase"/>
</dbReference>
<dbReference type="GO" id="GO:0005737">
    <property type="term" value="C:cytoplasm"/>
    <property type="evidence" value="ECO:0007669"/>
    <property type="project" value="TreeGrafter"/>
</dbReference>
<dbReference type="AlphaFoldDB" id="H0E3N5"/>
<evidence type="ECO:0000256" key="1">
    <source>
        <dbReference type="ARBA" id="ARBA00023239"/>
    </source>
</evidence>
<sequence length="379" mass="39299">MPLRPAADDLVALYRAGAAAVGEDLPWFDAHTHIGQNDPDGQKATAEEILAGLDAVGHARALTFAMHEPAGYREANDVVLDAAAASAGRLVGLARVAPTADGALDEARRCLDAGARGFKLHPRSDGFALTHPVVEQVVALAAERRLPVLFHAGRGIPQLGSAATALAERHPDARLILAHAGISDLGLLPSAVGRLGNIFFDTSWWHPSDMLQLFATIPPGRILYASDMPYGPGMFSAFAFLRCAAAVGTPTAALREMAGGQLARVLAGEDPVDLGPAPGVGVLGLRWIEGERVASYAAVALQLAFREVDPGEPIALARYACQSEADGPRAALLALVDRLLERAQQRLLDGGEGLDALGSVLAAGFLAATPGAGVPDVAV</sequence>
<feature type="domain" description="Amidohydrolase-related" evidence="2">
    <location>
        <begin position="29"/>
        <end position="233"/>
    </location>
</feature>
<protein>
    <submittedName>
        <fullName evidence="3">Amidohydrolase 2</fullName>
    </submittedName>
</protein>
<dbReference type="OrthoDB" id="8673173at2"/>
<proteinExistence type="predicted"/>
<evidence type="ECO:0000313" key="4">
    <source>
        <dbReference type="Proteomes" id="UP000005143"/>
    </source>
</evidence>
<dbReference type="PANTHER" id="PTHR21240">
    <property type="entry name" value="2-AMINO-3-CARBOXYLMUCONATE-6-SEMIALDEHYDE DECARBOXYLASE"/>
    <property type="match status" value="1"/>
</dbReference>
<dbReference type="RefSeq" id="WP_007572491.1">
    <property type="nucleotide sequence ID" value="NZ_AGUD01000075.1"/>
</dbReference>
<dbReference type="SUPFAM" id="SSF51556">
    <property type="entry name" value="Metallo-dependent hydrolases"/>
    <property type="match status" value="1"/>
</dbReference>
<evidence type="ECO:0000259" key="2">
    <source>
        <dbReference type="Pfam" id="PF04909"/>
    </source>
</evidence>
<dbReference type="InterPro" id="IPR032465">
    <property type="entry name" value="ACMSD"/>
</dbReference>
<dbReference type="GO" id="GO:0019748">
    <property type="term" value="P:secondary metabolic process"/>
    <property type="evidence" value="ECO:0007669"/>
    <property type="project" value="TreeGrafter"/>
</dbReference>
<evidence type="ECO:0000313" key="3">
    <source>
        <dbReference type="EMBL" id="EHN11708.1"/>
    </source>
</evidence>
<dbReference type="GO" id="GO:0016787">
    <property type="term" value="F:hydrolase activity"/>
    <property type="evidence" value="ECO:0007669"/>
    <property type="project" value="UniProtKB-KW"/>
</dbReference>
<dbReference type="PANTHER" id="PTHR21240:SF28">
    <property type="entry name" value="ISO-OROTATE DECARBOXYLASE (EUROFUNG)"/>
    <property type="match status" value="1"/>
</dbReference>
<keyword evidence="3" id="KW-0378">Hydrolase</keyword>